<gene>
    <name evidence="1" type="ORF">LRS13_24250</name>
</gene>
<dbReference type="Proteomes" id="UP001058860">
    <property type="component" value="Chromosome"/>
</dbReference>
<protein>
    <submittedName>
        <fullName evidence="1">Uncharacterized protein</fullName>
    </submittedName>
</protein>
<evidence type="ECO:0000313" key="2">
    <source>
        <dbReference type="Proteomes" id="UP001058860"/>
    </source>
</evidence>
<dbReference type="EMBL" id="CP088295">
    <property type="protein sequence ID" value="UUY03734.1"/>
    <property type="molecule type" value="Genomic_DNA"/>
</dbReference>
<reference evidence="2" key="1">
    <citation type="submission" date="2021-11" db="EMBL/GenBank/DDBJ databases">
        <title>Cultivation dependent microbiological survey of springs from the worlds oldest radium mine currently devoted to the extraction of radon-saturated water.</title>
        <authorList>
            <person name="Kapinusova G."/>
            <person name="Smrhova T."/>
            <person name="Strejcek M."/>
            <person name="Suman J."/>
            <person name="Jani K."/>
            <person name="Pajer P."/>
            <person name="Uhlik O."/>
        </authorList>
    </citation>
    <scope>NUCLEOTIDE SEQUENCE [LARGE SCALE GENOMIC DNA]</scope>
    <source>
        <strain evidence="2">J379</strain>
    </source>
</reference>
<organism evidence="1 2">
    <name type="scientific">Svornostia abyssi</name>
    <dbReference type="NCBI Taxonomy" id="2898438"/>
    <lineage>
        <taxon>Bacteria</taxon>
        <taxon>Bacillati</taxon>
        <taxon>Actinomycetota</taxon>
        <taxon>Thermoleophilia</taxon>
        <taxon>Solirubrobacterales</taxon>
        <taxon>Baekduiaceae</taxon>
        <taxon>Svornostia</taxon>
    </lineage>
</organism>
<sequence length="134" mass="15528">MSAISRFLFGGSVPDTLRAELEAEAVLILAEDCRGTLTYRDFRSPHRRASFKKQGIRAAVVVTSRRVVICRRRATLLDVPFDDPRFAALEWTEDRLDRFCVAFDVARFHDDWSGRWEIRLTTERTPEILARVRS</sequence>
<dbReference type="RefSeq" id="WP_353864239.1">
    <property type="nucleotide sequence ID" value="NZ_CP088295.1"/>
</dbReference>
<evidence type="ECO:0000313" key="1">
    <source>
        <dbReference type="EMBL" id="UUY03734.1"/>
    </source>
</evidence>
<proteinExistence type="predicted"/>
<name>A0ABY5PGC4_9ACTN</name>
<accession>A0ABY5PGC4</accession>
<keyword evidence="2" id="KW-1185">Reference proteome</keyword>